<evidence type="ECO:0000313" key="3">
    <source>
        <dbReference type="Proteomes" id="UP001162640"/>
    </source>
</evidence>
<reference evidence="3" key="1">
    <citation type="journal article" date="2023" name="Commun. Biol.">
        <title>Genome analysis of Parmales, the sister group of diatoms, reveals the evolutionary specialization of diatoms from phago-mixotrophs to photoautotrophs.</title>
        <authorList>
            <person name="Ban H."/>
            <person name="Sato S."/>
            <person name="Yoshikawa S."/>
            <person name="Yamada K."/>
            <person name="Nakamura Y."/>
            <person name="Ichinomiya M."/>
            <person name="Sato N."/>
            <person name="Blanc-Mathieu R."/>
            <person name="Endo H."/>
            <person name="Kuwata A."/>
            <person name="Ogata H."/>
        </authorList>
    </citation>
    <scope>NUCLEOTIDE SEQUENCE [LARGE SCALE GENOMIC DNA]</scope>
</reference>
<organism evidence="2 3">
    <name type="scientific">Triparma laevis f. inornata</name>
    <dbReference type="NCBI Taxonomy" id="1714386"/>
    <lineage>
        <taxon>Eukaryota</taxon>
        <taxon>Sar</taxon>
        <taxon>Stramenopiles</taxon>
        <taxon>Ochrophyta</taxon>
        <taxon>Bolidophyceae</taxon>
        <taxon>Parmales</taxon>
        <taxon>Triparmaceae</taxon>
        <taxon>Triparma</taxon>
    </lineage>
</organism>
<accession>A0A9W7AGU0</accession>
<comment type="caution">
    <text evidence="2">The sequence shown here is derived from an EMBL/GenBank/DDBJ whole genome shotgun (WGS) entry which is preliminary data.</text>
</comment>
<dbReference type="SUPFAM" id="SSF53335">
    <property type="entry name" value="S-adenosyl-L-methionine-dependent methyltransferases"/>
    <property type="match status" value="1"/>
</dbReference>
<dbReference type="PANTHER" id="PTHR43861:SF1">
    <property type="entry name" value="TRANS-ACONITATE 2-METHYLTRANSFERASE"/>
    <property type="match status" value="1"/>
</dbReference>
<proteinExistence type="predicted"/>
<dbReference type="EMBL" id="BLQM01000131">
    <property type="protein sequence ID" value="GMH67495.1"/>
    <property type="molecule type" value="Genomic_DNA"/>
</dbReference>
<sequence length="430" mass="47550">MEESGSDLWESARKMKGLGDERVATLEKLIGFNPHHARAKSLLAIILANRNAVANRSRSLELARDAISLRPDDATLRIALARLLGEGEGETLEEKMLALESALEIDQTNLEAAVMYLTSSKNCDEVTYENIKNIITDKDVNRHYELGGYFRRRDKERCKYHYGVVVRVMEGVIADTGRDVKGLHSKAKFWLATVEKGGEGAVERCPKEYVVGLYKGFAPTFDHTLVEKLHYKTPQLLLDTLMAAAEGVGPEGDSDGDGGKKYSSILDLGCGTGLSGLRFKGLLGEEGSFLGVDLSPEMLVKANERGCYDECLCHDIETCFNIEGVRARAPFDLVIACDVFVYLGNLENIFQGVKGSLGVNGVFCFSVELLEEEKGGKYNYICQTFARFSHKQEYIVQLAAEYGFEVVEMRKCVLRKNAGVDVVGLLTILK</sequence>
<evidence type="ECO:0000259" key="1">
    <source>
        <dbReference type="Pfam" id="PF08242"/>
    </source>
</evidence>
<evidence type="ECO:0000313" key="2">
    <source>
        <dbReference type="EMBL" id="GMH67495.1"/>
    </source>
</evidence>
<dbReference type="Pfam" id="PF08242">
    <property type="entry name" value="Methyltransf_12"/>
    <property type="match status" value="1"/>
</dbReference>
<dbReference type="InterPro" id="IPR011990">
    <property type="entry name" value="TPR-like_helical_dom_sf"/>
</dbReference>
<protein>
    <recommendedName>
        <fullName evidence="1">Methyltransferase type 12 domain-containing protein</fullName>
    </recommendedName>
</protein>
<dbReference type="CDD" id="cd02440">
    <property type="entry name" value="AdoMet_MTases"/>
    <property type="match status" value="1"/>
</dbReference>
<dbReference type="InterPro" id="IPR029063">
    <property type="entry name" value="SAM-dependent_MTases_sf"/>
</dbReference>
<dbReference type="Proteomes" id="UP001162640">
    <property type="component" value="Unassembled WGS sequence"/>
</dbReference>
<dbReference type="AlphaFoldDB" id="A0A9W7AGU0"/>
<gene>
    <name evidence="2" type="ORF">TL16_g04692</name>
</gene>
<name>A0A9W7AGU0_9STRA</name>
<dbReference type="PANTHER" id="PTHR43861">
    <property type="entry name" value="TRANS-ACONITATE 2-METHYLTRANSFERASE-RELATED"/>
    <property type="match status" value="1"/>
</dbReference>
<dbReference type="Gene3D" id="3.40.50.150">
    <property type="entry name" value="Vaccinia Virus protein VP39"/>
    <property type="match status" value="1"/>
</dbReference>
<dbReference type="InterPro" id="IPR013217">
    <property type="entry name" value="Methyltransf_12"/>
</dbReference>
<feature type="domain" description="Methyltransferase type 12" evidence="1">
    <location>
        <begin position="266"/>
        <end position="363"/>
    </location>
</feature>
<dbReference type="Gene3D" id="1.25.40.10">
    <property type="entry name" value="Tetratricopeptide repeat domain"/>
    <property type="match status" value="1"/>
</dbReference>